<reference evidence="3 4" key="1">
    <citation type="journal article" date="2024" name="Nat. Commun.">
        <title>Phylogenomics reveals the evolutionary origins of lichenization in chlorophyte algae.</title>
        <authorList>
            <person name="Puginier C."/>
            <person name="Libourel C."/>
            <person name="Otte J."/>
            <person name="Skaloud P."/>
            <person name="Haon M."/>
            <person name="Grisel S."/>
            <person name="Petersen M."/>
            <person name="Berrin J.G."/>
            <person name="Delaux P.M."/>
            <person name="Dal Grande F."/>
            <person name="Keller J."/>
        </authorList>
    </citation>
    <scope>NUCLEOTIDE SEQUENCE [LARGE SCALE GENOMIC DNA]</scope>
    <source>
        <strain evidence="3 4">SAG 2523</strain>
    </source>
</reference>
<feature type="chain" id="PRO_5043788748" description="Ribosomal protein S1" evidence="2">
    <location>
        <begin position="24"/>
        <end position="324"/>
    </location>
</feature>
<dbReference type="AlphaFoldDB" id="A0AAW1TIA2"/>
<evidence type="ECO:0000256" key="2">
    <source>
        <dbReference type="SAM" id="SignalP"/>
    </source>
</evidence>
<name>A0AAW1TIA2_9CHLO</name>
<feature type="signal peptide" evidence="2">
    <location>
        <begin position="1"/>
        <end position="23"/>
    </location>
</feature>
<evidence type="ECO:0000313" key="3">
    <source>
        <dbReference type="EMBL" id="KAK9868145.1"/>
    </source>
</evidence>
<gene>
    <name evidence="3" type="ORF">WJX84_010090</name>
</gene>
<keyword evidence="2" id="KW-0732">Signal</keyword>
<protein>
    <recommendedName>
        <fullName evidence="5">Ribosomal protein S1</fullName>
    </recommendedName>
</protein>
<dbReference type="SUPFAM" id="SSF50249">
    <property type="entry name" value="Nucleic acid-binding proteins"/>
    <property type="match status" value="1"/>
</dbReference>
<feature type="compositionally biased region" description="Polar residues" evidence="1">
    <location>
        <begin position="52"/>
        <end position="73"/>
    </location>
</feature>
<comment type="caution">
    <text evidence="3">The sequence shown here is derived from an EMBL/GenBank/DDBJ whole genome shotgun (WGS) entry which is preliminary data.</text>
</comment>
<evidence type="ECO:0000256" key="1">
    <source>
        <dbReference type="SAM" id="MobiDB-lite"/>
    </source>
</evidence>
<feature type="compositionally biased region" description="Low complexity" evidence="1">
    <location>
        <begin position="32"/>
        <end position="51"/>
    </location>
</feature>
<keyword evidence="4" id="KW-1185">Reference proteome</keyword>
<accession>A0AAW1TIA2</accession>
<feature type="region of interest" description="Disordered" evidence="1">
    <location>
        <begin position="32"/>
        <end position="79"/>
    </location>
</feature>
<dbReference type="EMBL" id="JALJOV010000043">
    <property type="protein sequence ID" value="KAK9868145.1"/>
    <property type="molecule type" value="Genomic_DNA"/>
</dbReference>
<evidence type="ECO:0008006" key="5">
    <source>
        <dbReference type="Google" id="ProtNLM"/>
    </source>
</evidence>
<proteinExistence type="predicted"/>
<dbReference type="InterPro" id="IPR012340">
    <property type="entry name" value="NA-bd_OB-fold"/>
</dbReference>
<feature type="region of interest" description="Disordered" evidence="1">
    <location>
        <begin position="305"/>
        <end position="324"/>
    </location>
</feature>
<dbReference type="Proteomes" id="UP001485043">
    <property type="component" value="Unassembled WGS sequence"/>
</dbReference>
<sequence>MQRSPALLLWLRTLGRSCPCTQAAPAVSPVASQAVRSKQTSTSQQQQQQQQPGILQQPSALSQHSPDPQNTEASPGAALISLPALKTRRQAAGIRDSTDTIWDQIAEHTTLPGDEDLPDTLQLYRRHNTSLPILEGQMILCRVLSVSRQSLLLDTGTSTARCLHTQITPSQLVQSSRTDTSMRESPQDFRVGDLLKLRLEDIMSPYGDVVVETRAITKSQSFDEVYAELVQAHKKRSHVMGRVLNSVNGGFAVGVSGVVCFCPFSRMDPRTAARIGVLQPFSILKMDLGKKDLLVSDLTKSSVWDVDRPTASRPPGARPLWKTR</sequence>
<evidence type="ECO:0000313" key="4">
    <source>
        <dbReference type="Proteomes" id="UP001485043"/>
    </source>
</evidence>
<organism evidence="3 4">
    <name type="scientific">Apatococcus fuscideae</name>
    <dbReference type="NCBI Taxonomy" id="2026836"/>
    <lineage>
        <taxon>Eukaryota</taxon>
        <taxon>Viridiplantae</taxon>
        <taxon>Chlorophyta</taxon>
        <taxon>core chlorophytes</taxon>
        <taxon>Trebouxiophyceae</taxon>
        <taxon>Chlorellales</taxon>
        <taxon>Chlorellaceae</taxon>
        <taxon>Apatococcus</taxon>
    </lineage>
</organism>